<dbReference type="EMBL" id="MN739173">
    <property type="protein sequence ID" value="QHS92208.1"/>
    <property type="molecule type" value="Genomic_DNA"/>
</dbReference>
<keyword evidence="1" id="KW-0812">Transmembrane</keyword>
<organism evidence="2">
    <name type="scientific">viral metagenome</name>
    <dbReference type="NCBI Taxonomy" id="1070528"/>
    <lineage>
        <taxon>unclassified sequences</taxon>
        <taxon>metagenomes</taxon>
        <taxon>organismal metagenomes</taxon>
    </lineage>
</organism>
<protein>
    <submittedName>
        <fullName evidence="2">Uncharacterized protein</fullName>
    </submittedName>
</protein>
<feature type="transmembrane region" description="Helical" evidence="1">
    <location>
        <begin position="12"/>
        <end position="31"/>
    </location>
</feature>
<accession>A0A6C0BLB8</accession>
<evidence type="ECO:0000313" key="2">
    <source>
        <dbReference type="EMBL" id="QHS92208.1"/>
    </source>
</evidence>
<keyword evidence="1" id="KW-1133">Transmembrane helix</keyword>
<sequence length="3449" mass="371784">MIPRPLQKYLFYIILLILVIGIVFISTKYILQRFFPKVEGFDVPDGPGLTVYSNTTTTLAPGIVRFLTGGKTQSLGIGKFGNIVGSTSIVHTYYGTALTQPMIDDINEYESFTNYFYAIATGTGTTDEKIPTLVLTNGGTNSAGWYVSTPQYGKITEKQLRRISGPVADRLVRVVYLMINAEIIRVEQGTFSNYPQNTPLIFGTYDAQYGGKNCIGPNGTMCSSLANNPVNLYNKFSDYIRDGDNGALRHWRADFIQTKLPRDWIENKPKILALKTYSKLYDENPDFASNYLAHTPELGNYAQGAEMTVAMLVGGNLGAAILFNLVYREVIEEIVDEAGIVVGRQMGARGLIPALKGLGGTLKASAAQGTLLADLGKGLVSRFAAQTAKIKEIATLLRSARTGQETIKDAAIVARTGKLGLKMLAAAGRTGAALKELAFIALGFDRGIKTVKTTIVAARAIKIAIQTEKAAELAIMAATAATTSLAALSAGMSAALASNPVGWGIAIVMALADIILMIIDLVPKELFIAEGVKDANMIIADHMLKCPIGTMDAISLPDDEFFSIYSVLPLPANLAVKDVAMQKRLSCVYTDVLGSTIMSKKVQCPEGDTETCFAEAPLPIKVWPAIPEPVSRLTVLDLLEKISDEIESLSSDYINITGYEWAAVTAVSTMKTKLAANSSDFVSSYNAAVDACNLVQYNKNNIEWSKEGRSSYNAWWSDISGAVRSAPVSGVNALTTPKNSDNFSTRMAKNPFNWGNTLRHAPRFHIVADIASVGCGKYPNVNITASKMLSIAKDNAYNSAVAGSTAPPVNTRYLCQPMDFYRTLKGVMITATLRKEIETMKAEMDKYPDLIGKFAEDPNLGDTPLSEIQAAAALTAANASVEDAAAGRATPSTTTARDAAVNSAISGYTTALNVYYPVNIAYTTLGSFSAKINTAVWLTKIANEATATAVGGIYDVSNTRILTAAGVTFDELDTHPTYISKYSTDVSGAYWNKKTNINADLSTRQVKAIAAWTAIKTDFSTENDPYAMSTIQWLLANTVAARVDATATAAEKTAVAKRSADALIPFNGTPSSPINTIITNIIAQLAATNKSAAVTSSNDFLAKFNTFVSEISYRNDDLEKDKNAAYISSITADAARIGYTAWKSRYIKTAIEMDALSTAKSILYALQTDGKKAAVIKDVTDKRAEYIAQLINYHKCEDTRDYYINAINCPGWIDPYTKDNNKDNAEINLKVNLCRAGGVAGLMLFPPFGAILAAAIAISSALGKPIGDFCQIIGLTETYDGSKRGKALGIPVMQKACPWFLTPTGATRVISALNAGKTAIDDLIAAATPTPSDISSYGAPPTVGWEWNSGTECVTFALNRSPAGLEATGGNVWDGGTRGEYNWTAQKCMNDGNIKRYNMQAMYTDFSVFDMSNPNILKELRKARYFKDVGGANCTEPGGQPVPTPCVAGVEFQSVSMCLKNCAAGEWQNGVNCYKDCPSGSIPDPNGAKTNCITDCTGEYPRANSLLQCGQVCDNGDTEVSPNCYGPCTNGWNRASDLTCSKDACDSGWDEETAGTCYNKCSPPGDYASAYSITDSANKLNCIKQCSFDNNDGANLGLANVPPINSPTDIGNCMAWLDATSGFTNGGTVWNSASASLGYKMTVGGRPSLVADQLFSGSKNVLQLATTDTLTMTPTPILSAHTMFFVSRQIGPTYGRVFMGDGNKLYGYWGNAKNQLYNEGWLSTTGGTAANTTWDLYRHRRAVDGAGDFARFGTNIVTFTAATALAVIRRDNGNNALTVGSSALYGLKVNAWEQSNAQIAEIIIYNRYLNDTECQQVENYLLAKWFRQRVRAPGLQRCYYGCDARWTLNTSFGTCENNLCDAGQWENGTRCYDACGSDRDAGGTGSLTCYLRAAPTGYHDNVAGVDGSYAQDCPSGKQLQAASKITCVDNCPSGTSFDGVATCNTSFTDVSSVDVNSRTSSCPGGWWDDKALTCYEPVCWWWQGWWLRSGCGRTETKSISYWCGNSGYPVQRVARCYQNCPAGLSMQTLGRCTSGAAPKSLVGTEQTMSTIPKGIGRTSRLKFQSAINDKWESRAITDGNLYWRRETQVKLKTVDRPKTKTLKTVGRGSTVRPSTTATYVHDINGVQGCACVIASAYDRVSNGCGKFGRTVQYPVAPWGVAAWQVNTADTTVQTLIGRLADLYVANPSLLPDELFQEDPALQDQGTPAMDRFPAMIPTPGWKADPKITTTQTPTLIEDISMKSRFIRAYFNYTDALNYQEDIALICSAGYIETLITDELGEPALDAPGSGKSYLSRARIMYLMALGTNDEEFKSYLTRYDKWKTDTQVAMSERALTVGGTFIDPFSNTFLDTLAQYFFDQTKILLRGQFFHITKIFGLGYICESCVELHCNVNQYAAPAGTADAEIPKNLTITPITNWIVRFYLTGGLPTAYEFQNTNANAFMLTNKRCLYYTKNYVPVVYFNGYTHTCGGADDLQKQVDFYRKQNKKVDVKYITAHKDITADQTLCAMQWQESDYNPDTNLDGTKMVSKSGAFIWSRKGMSEGPTRNPDGTYDFSTDATSITGVLLTPTEISTEVFNRINDTDSATEKQSIMTGATKAMIPIAQPLAVATKLYRDEEDLEGCYPMKCSNPYIMDLILTKFNGVTDPEGGTSKIITIKKIFTVNGRRCDMLANVISSTGVVSEQKRSVSMIPITGKDCEYTVSAIGAVGTGTFITDSLAALPPKTAAMIKYEAGYGAILMDPGSAATVATITGNLDTTRTGLEGVAKTARLKSYAATGNEKKFVDCPTISCSSQDVLNSIVMQYAADNYPQTTTNVIKKTMTKIFKVGTSSSVAGTATCDINFENTSQFYTTFPGTTGGAANKTTITKRFQVTTTDTCKYTVVSDITPNTKTVQVLTDTLSVLEDDPSFDTLAIVANKPSTANSLAITATRDTSGLTYTGTCPAPIFTAPGTILDMVLFITAQNAASTMIITAVYTPATTVSPTSCSLKVGYTRNGTQTSYMNTFTVSFTKDITICRYRITGLIAGTETAATAGATAVSSFVRPLNSCPSVPIPCTSPTIQNEAKSFYKSMMTVLTNGISNTMNIVKAAAAGTNTCEFEVSTQSGTNSSVWDNTAANFSKFHFTFNFNPGTVCDGTNYVAYNMTPIASLESSYTVGDKIPENVACYSVLDCNNSGIKTKVVNALNAAGPSGTTYAIDPTLVPVKTGTNKCEYLVTRTVGTTAAVTQSSLGSYDSTLHRSVVFKAKVPIVVKTATISAADYTLKLTTACAAMDISGTVDPVPLTSSPSSTYRSIACSRIGATSTTQTVFPHSSINAALVAALRAKYDELKTTGVLTVLFVKGGAFPITQINSITVDTTNPAKITVKGVNYQRYEYKVVLNVGLAAATTRVAAKNPAGNYDVKQSDTDYGWNPYLHPVVNIYFYNTCATPVITKENITFVASPPTSMYRTF</sequence>
<reference evidence="2" key="1">
    <citation type="journal article" date="2020" name="Nature">
        <title>Giant virus diversity and host interactions through global metagenomics.</title>
        <authorList>
            <person name="Schulz F."/>
            <person name="Roux S."/>
            <person name="Paez-Espino D."/>
            <person name="Jungbluth S."/>
            <person name="Walsh D.A."/>
            <person name="Denef V.J."/>
            <person name="McMahon K.D."/>
            <person name="Konstantinidis K.T."/>
            <person name="Eloe-Fadrosh E.A."/>
            <person name="Kyrpides N.C."/>
            <person name="Woyke T."/>
        </authorList>
    </citation>
    <scope>NUCLEOTIDE SEQUENCE</scope>
    <source>
        <strain evidence="2">GVMAG-M-3300013285-6</strain>
    </source>
</reference>
<proteinExistence type="predicted"/>
<keyword evidence="1" id="KW-0472">Membrane</keyword>
<name>A0A6C0BLB8_9ZZZZ</name>
<evidence type="ECO:0000256" key="1">
    <source>
        <dbReference type="SAM" id="Phobius"/>
    </source>
</evidence>